<dbReference type="Gene3D" id="1.10.10.10">
    <property type="entry name" value="Winged helix-like DNA-binding domain superfamily/Winged helix DNA-binding domain"/>
    <property type="match status" value="1"/>
</dbReference>
<feature type="domain" description="HTH luxR-type" evidence="3">
    <location>
        <begin position="882"/>
        <end position="947"/>
    </location>
</feature>
<dbReference type="SMART" id="SM00421">
    <property type="entry name" value="HTH_LUXR"/>
    <property type="match status" value="1"/>
</dbReference>
<dbReference type="PROSITE" id="PS00622">
    <property type="entry name" value="HTH_LUXR_1"/>
    <property type="match status" value="1"/>
</dbReference>
<dbReference type="EMBL" id="JAVREJ010000012">
    <property type="protein sequence ID" value="MDT0351390.1"/>
    <property type="molecule type" value="Genomic_DNA"/>
</dbReference>
<dbReference type="InterPro" id="IPR000792">
    <property type="entry name" value="Tscrpt_reg_LuxR_C"/>
</dbReference>
<dbReference type="Pfam" id="PF13191">
    <property type="entry name" value="AAA_16"/>
    <property type="match status" value="1"/>
</dbReference>
<reference evidence="5" key="1">
    <citation type="submission" date="2023-07" db="EMBL/GenBank/DDBJ databases">
        <title>30 novel species of actinomycetes from the DSMZ collection.</title>
        <authorList>
            <person name="Nouioui I."/>
        </authorList>
    </citation>
    <scope>NUCLEOTIDE SEQUENCE [LARGE SCALE GENOMIC DNA]</scope>
    <source>
        <strain evidence="5">DSM 45834</strain>
    </source>
</reference>
<evidence type="ECO:0000256" key="2">
    <source>
        <dbReference type="ARBA" id="ARBA00022840"/>
    </source>
</evidence>
<organism evidence="4 5">
    <name type="scientific">Pseudonocardia charpentierae</name>
    <dbReference type="NCBI Taxonomy" id="3075545"/>
    <lineage>
        <taxon>Bacteria</taxon>
        <taxon>Bacillati</taxon>
        <taxon>Actinomycetota</taxon>
        <taxon>Actinomycetes</taxon>
        <taxon>Pseudonocardiales</taxon>
        <taxon>Pseudonocardiaceae</taxon>
        <taxon>Pseudonocardia</taxon>
    </lineage>
</organism>
<gene>
    <name evidence="4" type="ORF">RM445_17810</name>
</gene>
<dbReference type="InterPro" id="IPR036388">
    <property type="entry name" value="WH-like_DNA-bd_sf"/>
</dbReference>
<dbReference type="PANTHER" id="PTHR16305">
    <property type="entry name" value="TESTICULAR SOLUBLE ADENYLYL CYCLASE"/>
    <property type="match status" value="1"/>
</dbReference>
<sequence>MGNVRGQARSPLPRARLIEREAQLRVLEEAEQTAGTGDGRLVLVEGPAGIGKSAVLASVRDRRRRDGTAVLFARCSELESTYAFGVVRQLFETRLRATTPWLEGSAHSAAAVFDAPVEPAPGGVADDVSHSVLHGLYWLTVNVCAEQSVALVVDDAQWCDRPSLRFLAYLAGRLDGLTLVVVVGARTGERSEQAALLAELAREERAEVVALEPLSLAGVTDLLAVRLGVAPRADFAQACLRATGGNPLLLDELSRAMRADGISPDVAPVDVVADLGPRAVSRTVLLRLARLDAGAVALAQAVAVLGEAADLAVLRGMTGLSTAGVEQAARSLVHAQILRPQSPMGFVHPLLRDAVYQDLSPLELEARHGEAARLLHAAGRSAEEIAAHALLLPPGARSWIVDVLSESAATALSRGAPDVAVSYLRRALAEPATADREPGLVTRLGLAEALANEPQEATVHLAAAYEVSTDPEARARIAEVLARMLLFTRPPDEAVAVAQRARMQLPPHLADRRDALTALELYAVAFGATDDGRALAASAAVSGSDGLGARMLAAVRAWDLALTGGSAARCVEEARYALRDGVLLRHDPSFMTHIPAGVLALADDAGAVEVWSQALAEGHTHGSQMTISGVLLWQGWGRLQRGDLEDAEESLRRYRVATQRRGGDHEAGAAYGIGFLVRVLVARGKLAEARRLAGLTREWPAGSDGDLQQIRGIVEVLLADGRWSEALAVLDEVPQRRRPVVNPVWAPWGSLSARALGGLGRTEEALARAADEVAAARVWGAPTGLGAALRSLGVALDLAGSSEALPALEEATAVTEGSSARLEHAASLLAHGGLLRRSRQPTPARPLLERAAGLARACGAAPLADRAIQEFRAAGGQRLSRHATGVDALTPSERRVAALAASGRSNKAIAQELFVTTKTVEIHLSNTYRKLGVASRGDLAGLIVVDG</sequence>
<evidence type="ECO:0000256" key="1">
    <source>
        <dbReference type="ARBA" id="ARBA00022741"/>
    </source>
</evidence>
<dbReference type="PROSITE" id="PS50043">
    <property type="entry name" value="HTH_LUXR_2"/>
    <property type="match status" value="1"/>
</dbReference>
<dbReference type="Pfam" id="PF00196">
    <property type="entry name" value="GerE"/>
    <property type="match status" value="1"/>
</dbReference>
<dbReference type="PRINTS" id="PR00038">
    <property type="entry name" value="HTHLUXR"/>
</dbReference>
<dbReference type="InterPro" id="IPR027417">
    <property type="entry name" value="P-loop_NTPase"/>
</dbReference>
<proteinExistence type="predicted"/>
<evidence type="ECO:0000313" key="5">
    <source>
        <dbReference type="Proteomes" id="UP001183202"/>
    </source>
</evidence>
<keyword evidence="5" id="KW-1185">Reference proteome</keyword>
<dbReference type="PANTHER" id="PTHR16305:SF35">
    <property type="entry name" value="TRANSCRIPTIONAL ACTIVATOR DOMAIN"/>
    <property type="match status" value="1"/>
</dbReference>
<name>A0ABU2NBR8_9PSEU</name>
<dbReference type="InterPro" id="IPR041664">
    <property type="entry name" value="AAA_16"/>
</dbReference>
<comment type="caution">
    <text evidence="4">The sequence shown here is derived from an EMBL/GenBank/DDBJ whole genome shotgun (WGS) entry which is preliminary data.</text>
</comment>
<dbReference type="RefSeq" id="WP_311557672.1">
    <property type="nucleotide sequence ID" value="NZ_JAVREJ010000012.1"/>
</dbReference>
<dbReference type="SUPFAM" id="SSF46894">
    <property type="entry name" value="C-terminal effector domain of the bipartite response regulators"/>
    <property type="match status" value="1"/>
</dbReference>
<evidence type="ECO:0000313" key="4">
    <source>
        <dbReference type="EMBL" id="MDT0351390.1"/>
    </source>
</evidence>
<protein>
    <submittedName>
        <fullName evidence="4">AAA family ATPase</fullName>
    </submittedName>
</protein>
<keyword evidence="2" id="KW-0067">ATP-binding</keyword>
<dbReference type="Proteomes" id="UP001183202">
    <property type="component" value="Unassembled WGS sequence"/>
</dbReference>
<dbReference type="CDD" id="cd06170">
    <property type="entry name" value="LuxR_C_like"/>
    <property type="match status" value="1"/>
</dbReference>
<evidence type="ECO:0000259" key="3">
    <source>
        <dbReference type="PROSITE" id="PS50043"/>
    </source>
</evidence>
<dbReference type="SUPFAM" id="SSF52540">
    <property type="entry name" value="P-loop containing nucleoside triphosphate hydrolases"/>
    <property type="match status" value="1"/>
</dbReference>
<keyword evidence="1" id="KW-0547">Nucleotide-binding</keyword>
<accession>A0ABU2NBR8</accession>
<dbReference type="InterPro" id="IPR016032">
    <property type="entry name" value="Sig_transdc_resp-reg_C-effctor"/>
</dbReference>